<gene>
    <name evidence="2" type="ORF">J2851_006173</name>
</gene>
<dbReference type="Proteomes" id="UP000781958">
    <property type="component" value="Unassembled WGS sequence"/>
</dbReference>
<organism evidence="2 3">
    <name type="scientific">Azospirillum rugosum</name>
    <dbReference type="NCBI Taxonomy" id="416170"/>
    <lineage>
        <taxon>Bacteria</taxon>
        <taxon>Pseudomonadati</taxon>
        <taxon>Pseudomonadota</taxon>
        <taxon>Alphaproteobacteria</taxon>
        <taxon>Rhodospirillales</taxon>
        <taxon>Azospirillaceae</taxon>
        <taxon>Azospirillum</taxon>
    </lineage>
</organism>
<dbReference type="RefSeq" id="WP_209771416.1">
    <property type="nucleotide sequence ID" value="NZ_JAGINP010000030.1"/>
</dbReference>
<name>A0ABS4SUW4_9PROT</name>
<evidence type="ECO:0000313" key="3">
    <source>
        <dbReference type="Proteomes" id="UP000781958"/>
    </source>
</evidence>
<feature type="compositionally biased region" description="Low complexity" evidence="1">
    <location>
        <begin position="143"/>
        <end position="195"/>
    </location>
</feature>
<feature type="compositionally biased region" description="Low complexity" evidence="1">
    <location>
        <begin position="12"/>
        <end position="53"/>
    </location>
</feature>
<feature type="region of interest" description="Disordered" evidence="1">
    <location>
        <begin position="106"/>
        <end position="208"/>
    </location>
</feature>
<evidence type="ECO:0000313" key="2">
    <source>
        <dbReference type="EMBL" id="MBP2296357.1"/>
    </source>
</evidence>
<sequence length="208" mass="20182">MVIGSLSSIAATRAAPSGGAAAPSPVGTPAAESAPAPSSAAPPATSSAAPTTPGRVTGGYISPYLRYDQMAHVAVLFFRDTDTGETKDQIPAERIVEEYRRNSLRLNGGTDTAAARKAEEDGKDAQARADRSSTAGTGQEVRSASGLSAGFSDSGSAAGLPASRSAPAPTSGSSAAATQAGSSGAAGVVPAPSGPTRGAPGGLVSVTV</sequence>
<dbReference type="EMBL" id="JAGINP010000030">
    <property type="protein sequence ID" value="MBP2296357.1"/>
    <property type="molecule type" value="Genomic_DNA"/>
</dbReference>
<protein>
    <submittedName>
        <fullName evidence="2">Uncharacterized protein</fullName>
    </submittedName>
</protein>
<feature type="compositionally biased region" description="Polar residues" evidence="1">
    <location>
        <begin position="132"/>
        <end position="142"/>
    </location>
</feature>
<reference evidence="2 3" key="1">
    <citation type="submission" date="2021-03" db="EMBL/GenBank/DDBJ databases">
        <title>Genomic Encyclopedia of Type Strains, Phase III (KMG-III): the genomes of soil and plant-associated and newly described type strains.</title>
        <authorList>
            <person name="Whitman W."/>
        </authorList>
    </citation>
    <scope>NUCLEOTIDE SEQUENCE [LARGE SCALE GENOMIC DNA]</scope>
    <source>
        <strain evidence="2 3">IMMIB AFH-6</strain>
    </source>
</reference>
<keyword evidence="3" id="KW-1185">Reference proteome</keyword>
<feature type="compositionally biased region" description="Basic and acidic residues" evidence="1">
    <location>
        <begin position="114"/>
        <end position="131"/>
    </location>
</feature>
<evidence type="ECO:0000256" key="1">
    <source>
        <dbReference type="SAM" id="MobiDB-lite"/>
    </source>
</evidence>
<accession>A0ABS4SUW4</accession>
<comment type="caution">
    <text evidence="2">The sequence shown here is derived from an EMBL/GenBank/DDBJ whole genome shotgun (WGS) entry which is preliminary data.</text>
</comment>
<feature type="region of interest" description="Disordered" evidence="1">
    <location>
        <begin position="12"/>
        <end position="55"/>
    </location>
</feature>
<proteinExistence type="predicted"/>